<evidence type="ECO:0000313" key="2">
    <source>
        <dbReference type="EMBL" id="MBL0003050.1"/>
    </source>
</evidence>
<dbReference type="AlphaFoldDB" id="A0A9D7T6D4"/>
<evidence type="ECO:0000313" key="3">
    <source>
        <dbReference type="Proteomes" id="UP000886632"/>
    </source>
</evidence>
<organism evidence="2 3">
    <name type="scientific">Candidatus Phosphoribacter hodrii</name>
    <dbReference type="NCBI Taxonomy" id="2953743"/>
    <lineage>
        <taxon>Bacteria</taxon>
        <taxon>Bacillati</taxon>
        <taxon>Actinomycetota</taxon>
        <taxon>Actinomycetes</taxon>
        <taxon>Micrococcales</taxon>
        <taxon>Dermatophilaceae</taxon>
        <taxon>Candidatus Phosphoribacter</taxon>
    </lineage>
</organism>
<dbReference type="GO" id="GO:0003676">
    <property type="term" value="F:nucleic acid binding"/>
    <property type="evidence" value="ECO:0007669"/>
    <property type="project" value="InterPro"/>
</dbReference>
<protein>
    <recommendedName>
        <fullName evidence="4">DUF91 domain-containing protein</fullName>
    </recommendedName>
</protein>
<dbReference type="Proteomes" id="UP000886632">
    <property type="component" value="Unassembled WGS sequence"/>
</dbReference>
<sequence>MTGELVYRVQGTSAQPMQVSTLAAAGLRERDHLQEWVLANPEILGDDVLVVTSEFDQWFSKDGRDPDRLDILGLGADGRLVVAELKRDLTPDFVTMQAINYASRASRFAVDQLADAYLRFHRDRPGAMATSEEAEAQFLGHAPGLSAETLRNPRIVIVAGDFSPKVTSAAVWLSERGIDISLTRVQAYAMDEGHVITVSRVWPIPEAEDFVVSPTRTATASAAAASPIVEWTQDDLALLNGAGASETILATMDLCSQRPGDFVGGDEIRAVTGRPQGGQSGDFGGFGITLKHKFSRSNAPFSVKYGHGATAQQYYSVDESIAEMWRQVRGLSETEGAGGEPSGTPSITQGDAS</sequence>
<dbReference type="EMBL" id="JADKGK010000007">
    <property type="protein sequence ID" value="MBL0003050.1"/>
    <property type="molecule type" value="Genomic_DNA"/>
</dbReference>
<feature type="compositionally biased region" description="Polar residues" evidence="1">
    <location>
        <begin position="343"/>
        <end position="353"/>
    </location>
</feature>
<feature type="region of interest" description="Disordered" evidence="1">
    <location>
        <begin position="332"/>
        <end position="353"/>
    </location>
</feature>
<proteinExistence type="predicted"/>
<comment type="caution">
    <text evidence="2">The sequence shown here is derived from an EMBL/GenBank/DDBJ whole genome shotgun (WGS) entry which is preliminary data.</text>
</comment>
<dbReference type="Gene3D" id="3.40.1350.10">
    <property type="match status" value="1"/>
</dbReference>
<evidence type="ECO:0000256" key="1">
    <source>
        <dbReference type="SAM" id="MobiDB-lite"/>
    </source>
</evidence>
<dbReference type="InterPro" id="IPR011856">
    <property type="entry name" value="tRNA_endonuc-like_dom_sf"/>
</dbReference>
<gene>
    <name evidence="2" type="ORF">IPP00_03340</name>
</gene>
<name>A0A9D7T6D4_9MICO</name>
<reference evidence="2" key="1">
    <citation type="submission" date="2020-10" db="EMBL/GenBank/DDBJ databases">
        <title>Connecting structure to function with the recovery of over 1000 high-quality activated sludge metagenome-assembled genomes encoding full-length rRNA genes using long-read sequencing.</title>
        <authorList>
            <person name="Singleton C.M."/>
            <person name="Petriglieri F."/>
            <person name="Kristensen J.M."/>
            <person name="Kirkegaard R.H."/>
            <person name="Michaelsen T.Y."/>
            <person name="Andersen M.H."/>
            <person name="Karst S.M."/>
            <person name="Dueholm M.S."/>
            <person name="Nielsen P.H."/>
            <person name="Albertsen M."/>
        </authorList>
    </citation>
    <scope>NUCLEOTIDE SEQUENCE</scope>
    <source>
        <strain evidence="2">Ribe_18-Q3-R11-54_MAXAC.001</strain>
    </source>
</reference>
<evidence type="ECO:0008006" key="4">
    <source>
        <dbReference type="Google" id="ProtNLM"/>
    </source>
</evidence>
<accession>A0A9D7T6D4</accession>